<evidence type="ECO:0000313" key="5">
    <source>
        <dbReference type="EMBL" id="MCX2940751.1"/>
    </source>
</evidence>
<dbReference type="Gene3D" id="3.40.1080.20">
    <property type="entry name" value="Acetyl-CoA hydrolase/transferase C-terminal domain"/>
    <property type="match status" value="1"/>
</dbReference>
<keyword evidence="6" id="KW-1185">Reference proteome</keyword>
<comment type="caution">
    <text evidence="5">The sequence shown here is derived from an EMBL/GenBank/DDBJ whole genome shotgun (WGS) entry which is preliminary data.</text>
</comment>
<dbReference type="InterPro" id="IPR026888">
    <property type="entry name" value="AcetylCoA_hyd_C"/>
</dbReference>
<dbReference type="Proteomes" id="UP001300745">
    <property type="component" value="Unassembled WGS sequence"/>
</dbReference>
<dbReference type="PANTHER" id="PTHR21432">
    <property type="entry name" value="ACETYL-COA HYDROLASE-RELATED"/>
    <property type="match status" value="1"/>
</dbReference>
<keyword evidence="2" id="KW-0808">Transferase</keyword>
<dbReference type="InterPro" id="IPR037171">
    <property type="entry name" value="NagB/RpiA_transferase-like"/>
</dbReference>
<dbReference type="Gene3D" id="3.40.1080.10">
    <property type="entry name" value="Glutaconate Coenzyme A-transferase"/>
    <property type="match status" value="1"/>
</dbReference>
<protein>
    <recommendedName>
        <fullName evidence="7">Acetyl-CoA hydrolase</fullName>
    </recommendedName>
</protein>
<dbReference type="SUPFAM" id="SSF100950">
    <property type="entry name" value="NagB/RpiA/CoA transferase-like"/>
    <property type="match status" value="2"/>
</dbReference>
<gene>
    <name evidence="5" type="ORF">ORI27_29085</name>
</gene>
<dbReference type="InterPro" id="IPR038460">
    <property type="entry name" value="AcetylCoA_hyd_C_sf"/>
</dbReference>
<dbReference type="InterPro" id="IPR003702">
    <property type="entry name" value="ActCoA_hydro_N"/>
</dbReference>
<reference evidence="5 6" key="1">
    <citation type="submission" date="2022-11" db="EMBL/GenBank/DDBJ databases">
        <title>Mycobacterium sp. nov.</title>
        <authorList>
            <person name="Papic B."/>
            <person name="Spicic S."/>
            <person name="Duvnjak S."/>
        </authorList>
    </citation>
    <scope>NUCLEOTIDE SEQUENCE [LARGE SCALE GENOMIC DNA]</scope>
    <source>
        <strain evidence="5 6">CVI_P4</strain>
    </source>
</reference>
<evidence type="ECO:0000313" key="6">
    <source>
        <dbReference type="Proteomes" id="UP001300745"/>
    </source>
</evidence>
<dbReference type="RefSeq" id="WP_266000610.1">
    <property type="nucleotide sequence ID" value="NZ_JAPJDN010000046.1"/>
</dbReference>
<evidence type="ECO:0000256" key="1">
    <source>
        <dbReference type="ARBA" id="ARBA00009632"/>
    </source>
</evidence>
<sequence length="414" mass="43628">MTSLVDVLDRIPAEGRIIAGAQCGGPTSLLREVAQRSSGRGWLLCTGLLLDDGGVYEAVRSGELNLSTWHVTGGCRDLVEEGLVDYLPVRASQLEKLIAAWDVDAAIVRVTPPDSDGWCSLGPSAGYASTAIKSARLCIGEVDETLPRTCGQTSVHASAFDALVASTTPTPMYSASLADHVNTVIARHVVALLPNRPVLQLGIGAVPEAIVGVLVDERVDGLRFVGMGTDAMVDLFECGLLDDRRPAIESPDLMGTQKLLRFAHENSVVGVFPSSVAHSPRLLARHERLVSVNSAIEIDLSGQVNSEVVGGRQVSGIGGSLDFVEAATVSVGGMRIVALPSTTRDGSHSRIVPLLGSNAAVTIPRAMVDVVVTEHGVARLAGKTIRQRAEALIEVAAPQHRRALGEAMCRPVRT</sequence>
<dbReference type="Gene3D" id="3.30.750.70">
    <property type="entry name" value="4-hydroxybutyrate coenzyme like domains"/>
    <property type="match status" value="1"/>
</dbReference>
<feature type="domain" description="Acetyl-CoA hydrolase/transferase C-terminal" evidence="4">
    <location>
        <begin position="255"/>
        <end position="407"/>
    </location>
</feature>
<name>A0ABT3SMK0_9MYCO</name>
<organism evidence="5 6">
    <name type="scientific">Mycobacterium pinniadriaticum</name>
    <dbReference type="NCBI Taxonomy" id="2994102"/>
    <lineage>
        <taxon>Bacteria</taxon>
        <taxon>Bacillati</taxon>
        <taxon>Actinomycetota</taxon>
        <taxon>Actinomycetes</taxon>
        <taxon>Mycobacteriales</taxon>
        <taxon>Mycobacteriaceae</taxon>
        <taxon>Mycobacterium</taxon>
    </lineage>
</organism>
<evidence type="ECO:0000259" key="3">
    <source>
        <dbReference type="Pfam" id="PF02550"/>
    </source>
</evidence>
<dbReference type="InterPro" id="IPR046433">
    <property type="entry name" value="ActCoA_hydro"/>
</dbReference>
<evidence type="ECO:0000259" key="4">
    <source>
        <dbReference type="Pfam" id="PF13336"/>
    </source>
</evidence>
<evidence type="ECO:0000256" key="2">
    <source>
        <dbReference type="ARBA" id="ARBA00022679"/>
    </source>
</evidence>
<accession>A0ABT3SMK0</accession>
<dbReference type="Pfam" id="PF02550">
    <property type="entry name" value="AcetylCoA_hydro"/>
    <property type="match status" value="1"/>
</dbReference>
<dbReference type="Pfam" id="PF13336">
    <property type="entry name" value="AcetylCoA_hyd_C"/>
    <property type="match status" value="1"/>
</dbReference>
<comment type="similarity">
    <text evidence="1">Belongs to the acetyl-CoA hydrolase/transferase family.</text>
</comment>
<evidence type="ECO:0008006" key="7">
    <source>
        <dbReference type="Google" id="ProtNLM"/>
    </source>
</evidence>
<dbReference type="PANTHER" id="PTHR21432:SF20">
    <property type="entry name" value="ACETYL-COA HYDROLASE"/>
    <property type="match status" value="1"/>
</dbReference>
<dbReference type="EMBL" id="JAPJDO010000046">
    <property type="protein sequence ID" value="MCX2940751.1"/>
    <property type="molecule type" value="Genomic_DNA"/>
</dbReference>
<feature type="domain" description="Acetyl-CoA hydrolase/transferase N-terminal" evidence="3">
    <location>
        <begin position="73"/>
        <end position="158"/>
    </location>
</feature>
<proteinExistence type="inferred from homology"/>